<reference evidence="3 4" key="1">
    <citation type="journal article" date="2018" name="G3 (Bethesda)">
        <title>Phylogenetic and Phylogenomic Definition of Rhizopus Species.</title>
        <authorList>
            <person name="Gryganskyi A.P."/>
            <person name="Golan J."/>
            <person name="Dolatabadi S."/>
            <person name="Mondo S."/>
            <person name="Robb S."/>
            <person name="Idnurm A."/>
            <person name="Muszewska A."/>
            <person name="Steczkiewicz K."/>
            <person name="Masonjones S."/>
            <person name="Liao H.L."/>
            <person name="Gajdeczka M.T."/>
            <person name="Anike F."/>
            <person name="Vuek A."/>
            <person name="Anishchenko I.M."/>
            <person name="Voigt K."/>
            <person name="de Hoog G.S."/>
            <person name="Smith M.E."/>
            <person name="Heitman J."/>
            <person name="Vilgalys R."/>
            <person name="Stajich J.E."/>
        </authorList>
    </citation>
    <scope>NUCLEOTIDE SEQUENCE [LARGE SCALE GENOMIC DNA]</scope>
    <source>
        <strain evidence="3 4">LSU 92-RS-03</strain>
    </source>
</reference>
<name>A0A367KWH7_RHIST</name>
<sequence length="130" mass="14726">MEKSEKKAEYITIPTEEQLPAYEIGQKSSFNYRALAAKGALIAAAILAVGALHKTFSPERSMQRYDEFYYSSPESCVMAHDEDRNEIKTFVDDLQEPMSFGGDRESRPFKDSMKKHKKHGKHHPPPPPPG</sequence>
<proteinExistence type="predicted"/>
<keyword evidence="2" id="KW-0812">Transmembrane</keyword>
<dbReference type="AlphaFoldDB" id="A0A367KWH7"/>
<gene>
    <name evidence="3" type="ORF">CU098_013874</name>
</gene>
<feature type="compositionally biased region" description="Basic and acidic residues" evidence="1">
    <location>
        <begin position="102"/>
        <end position="112"/>
    </location>
</feature>
<feature type="compositionally biased region" description="Basic residues" evidence="1">
    <location>
        <begin position="113"/>
        <end position="124"/>
    </location>
</feature>
<evidence type="ECO:0000313" key="4">
    <source>
        <dbReference type="Proteomes" id="UP000253551"/>
    </source>
</evidence>
<evidence type="ECO:0000256" key="2">
    <source>
        <dbReference type="SAM" id="Phobius"/>
    </source>
</evidence>
<protein>
    <submittedName>
        <fullName evidence="3">Uncharacterized protein</fullName>
    </submittedName>
</protein>
<dbReference type="EMBL" id="PJQM01000128">
    <property type="protein sequence ID" value="RCI06563.1"/>
    <property type="molecule type" value="Genomic_DNA"/>
</dbReference>
<comment type="caution">
    <text evidence="3">The sequence shown here is derived from an EMBL/GenBank/DDBJ whole genome shotgun (WGS) entry which is preliminary data.</text>
</comment>
<keyword evidence="2" id="KW-1133">Transmembrane helix</keyword>
<feature type="region of interest" description="Disordered" evidence="1">
    <location>
        <begin position="91"/>
        <end position="130"/>
    </location>
</feature>
<evidence type="ECO:0000256" key="1">
    <source>
        <dbReference type="SAM" id="MobiDB-lite"/>
    </source>
</evidence>
<feature type="transmembrane region" description="Helical" evidence="2">
    <location>
        <begin position="32"/>
        <end position="52"/>
    </location>
</feature>
<evidence type="ECO:0000313" key="3">
    <source>
        <dbReference type="EMBL" id="RCI06563.1"/>
    </source>
</evidence>
<accession>A0A367KWH7</accession>
<dbReference type="Proteomes" id="UP000253551">
    <property type="component" value="Unassembled WGS sequence"/>
</dbReference>
<feature type="non-terminal residue" evidence="3">
    <location>
        <position position="130"/>
    </location>
</feature>
<organism evidence="3 4">
    <name type="scientific">Rhizopus stolonifer</name>
    <name type="common">Rhizopus nigricans</name>
    <dbReference type="NCBI Taxonomy" id="4846"/>
    <lineage>
        <taxon>Eukaryota</taxon>
        <taxon>Fungi</taxon>
        <taxon>Fungi incertae sedis</taxon>
        <taxon>Mucoromycota</taxon>
        <taxon>Mucoromycotina</taxon>
        <taxon>Mucoromycetes</taxon>
        <taxon>Mucorales</taxon>
        <taxon>Mucorineae</taxon>
        <taxon>Rhizopodaceae</taxon>
        <taxon>Rhizopus</taxon>
    </lineage>
</organism>
<keyword evidence="2" id="KW-0472">Membrane</keyword>
<keyword evidence="4" id="KW-1185">Reference proteome</keyword>